<dbReference type="EMBL" id="JAQJZL010000001">
    <property type="protein sequence ID" value="KAJ6057284.1"/>
    <property type="molecule type" value="Genomic_DNA"/>
</dbReference>
<gene>
    <name evidence="1" type="ORF">N7460_000558</name>
</gene>
<protein>
    <submittedName>
        <fullName evidence="1">Uncharacterized protein</fullName>
    </submittedName>
</protein>
<dbReference type="AlphaFoldDB" id="A0AAD6IQ53"/>
<evidence type="ECO:0000313" key="1">
    <source>
        <dbReference type="EMBL" id="KAJ6057284.1"/>
    </source>
</evidence>
<reference evidence="1" key="1">
    <citation type="journal article" date="2023" name="IMA Fungus">
        <title>Comparative genomic study of the Penicillium genus elucidates a diverse pangenome and 15 lateral gene transfer events.</title>
        <authorList>
            <person name="Petersen C."/>
            <person name="Sorensen T."/>
            <person name="Nielsen M.R."/>
            <person name="Sondergaard T.E."/>
            <person name="Sorensen J.L."/>
            <person name="Fitzpatrick D.A."/>
            <person name="Frisvad J.C."/>
            <person name="Nielsen K.L."/>
        </authorList>
    </citation>
    <scope>NUCLEOTIDE SEQUENCE</scope>
    <source>
        <strain evidence="1">IBT 15450</strain>
    </source>
</reference>
<proteinExistence type="predicted"/>
<name>A0AAD6IQ53_PENCN</name>
<dbReference type="Proteomes" id="UP001219568">
    <property type="component" value="Unassembled WGS sequence"/>
</dbReference>
<accession>A0AAD6IQ53</accession>
<comment type="caution">
    <text evidence="1">The sequence shown here is derived from an EMBL/GenBank/DDBJ whole genome shotgun (WGS) entry which is preliminary data.</text>
</comment>
<organism evidence="1 2">
    <name type="scientific">Penicillium canescens</name>
    <dbReference type="NCBI Taxonomy" id="5083"/>
    <lineage>
        <taxon>Eukaryota</taxon>
        <taxon>Fungi</taxon>
        <taxon>Dikarya</taxon>
        <taxon>Ascomycota</taxon>
        <taxon>Pezizomycotina</taxon>
        <taxon>Eurotiomycetes</taxon>
        <taxon>Eurotiomycetidae</taxon>
        <taxon>Eurotiales</taxon>
        <taxon>Aspergillaceae</taxon>
        <taxon>Penicillium</taxon>
    </lineage>
</organism>
<reference evidence="1" key="2">
    <citation type="submission" date="2023-01" db="EMBL/GenBank/DDBJ databases">
        <authorList>
            <person name="Petersen C."/>
        </authorList>
    </citation>
    <scope>NUCLEOTIDE SEQUENCE</scope>
    <source>
        <strain evidence="1">IBT 15450</strain>
    </source>
</reference>
<sequence>MARLPPGNTAFRLVMEATEPIDMIASSPSVLIGKPRNRACMSEGISLKRQSVDREVQQSRLGPYGGPYTSVYQGLYQNACDMQWSTDGA</sequence>
<keyword evidence="2" id="KW-1185">Reference proteome</keyword>
<evidence type="ECO:0000313" key="2">
    <source>
        <dbReference type="Proteomes" id="UP001219568"/>
    </source>
</evidence>